<feature type="domain" description="Peptidase M20 dimerisation" evidence="3">
    <location>
        <begin position="222"/>
        <end position="324"/>
    </location>
</feature>
<dbReference type="CDD" id="cd08659">
    <property type="entry name" value="M20_ArgE_DapE-like"/>
    <property type="match status" value="1"/>
</dbReference>
<dbReference type="Pfam" id="PF07687">
    <property type="entry name" value="M20_dimer"/>
    <property type="match status" value="1"/>
</dbReference>
<dbReference type="SUPFAM" id="SSF55031">
    <property type="entry name" value="Bacterial exopeptidase dimerisation domain"/>
    <property type="match status" value="1"/>
</dbReference>
<accession>A0A100YWR7</accession>
<dbReference type="InterPro" id="IPR036264">
    <property type="entry name" value="Bact_exopeptidase_dim_dom"/>
</dbReference>
<organism evidence="4 5">
    <name type="scientific">Tractidigestivibacter scatoligenes</name>
    <name type="common">Olsenella scatoligenes</name>
    <dbReference type="NCBI Taxonomy" id="1299998"/>
    <lineage>
        <taxon>Bacteria</taxon>
        <taxon>Bacillati</taxon>
        <taxon>Actinomycetota</taxon>
        <taxon>Coriobacteriia</taxon>
        <taxon>Coriobacteriales</taxon>
        <taxon>Atopobiaceae</taxon>
        <taxon>Tractidigestivibacter</taxon>
    </lineage>
</organism>
<keyword evidence="1" id="KW-0479">Metal-binding</keyword>
<dbReference type="GO" id="GO:0046872">
    <property type="term" value="F:metal ion binding"/>
    <property type="evidence" value="ECO:0007669"/>
    <property type="project" value="UniProtKB-KW"/>
</dbReference>
<dbReference type="PANTHER" id="PTHR43808">
    <property type="entry name" value="ACETYLORNITHINE DEACETYLASE"/>
    <property type="match status" value="1"/>
</dbReference>
<gene>
    <name evidence="4" type="ORF">AUL39_01950</name>
</gene>
<evidence type="ECO:0000313" key="4">
    <source>
        <dbReference type="EMBL" id="KUH59119.1"/>
    </source>
</evidence>
<reference evidence="4 5" key="1">
    <citation type="submission" date="2015-12" db="EMBL/GenBank/DDBJ databases">
        <title>Draft Genome Sequence of Olsenella scatoligenes SK9K4T; a Producer of 3-Methylindole- (skatole) and 4-Methylphenol- (p-cresol) Isolated from Pig Feces.</title>
        <authorList>
            <person name="Li X."/>
            <person name="Borg B."/>
            <person name="Canibe N."/>
        </authorList>
    </citation>
    <scope>NUCLEOTIDE SEQUENCE [LARGE SCALE GENOMIC DNA]</scope>
    <source>
        <strain evidence="4 5">SK9K4</strain>
    </source>
</reference>
<dbReference type="AlphaFoldDB" id="A0A100YWR7"/>
<name>A0A100YWR7_TRASO</name>
<keyword evidence="2" id="KW-0378">Hydrolase</keyword>
<sequence>MASLSTRCTATWTRPRHRRRSRYMSNECRNDDEATGLTSRLVGIESTDPGAFEGHIEDFVHTLLEERRKRAGSLAESVRIEELEALPGRRCLRALIPAEGTSDASAGPADLTLLCHMDTVRVGAGWSEDTPAFSPVLRDGELYGRGSCDMKGGLACALLAFSDALDEIGRRGSLPGRSLAIVCTVDEEDEMRGSEAAIRAGWLGATGWVLDTEPTDGRARGSHKGRTWYVIDMHGVTAHASTPWRGADAIAALAEAVCRIRGSVAALPSHPELGRSTVTFGQIKGGYSPYVVPDECHVTIDMRLVPPTGSSDAEKIVRDACSAAEAAVPGAHADVRCTGDRPPIELDPASPLLAALARASEEAWGETPATDVFTGYTDSAVVAGTCGNPTCLSYGPGSLEVAHKPNEHVPVADLARVRAVLSRLAANTLWG</sequence>
<dbReference type="Gene3D" id="3.30.70.360">
    <property type="match status" value="1"/>
</dbReference>
<evidence type="ECO:0000256" key="2">
    <source>
        <dbReference type="ARBA" id="ARBA00022801"/>
    </source>
</evidence>
<dbReference type="Gene3D" id="3.40.630.10">
    <property type="entry name" value="Zn peptidases"/>
    <property type="match status" value="1"/>
</dbReference>
<dbReference type="InterPro" id="IPR002933">
    <property type="entry name" value="Peptidase_M20"/>
</dbReference>
<evidence type="ECO:0000313" key="5">
    <source>
        <dbReference type="Proteomes" id="UP000054078"/>
    </source>
</evidence>
<proteinExistence type="predicted"/>
<dbReference type="EMBL" id="LOJF01000001">
    <property type="protein sequence ID" value="KUH59119.1"/>
    <property type="molecule type" value="Genomic_DNA"/>
</dbReference>
<dbReference type="SUPFAM" id="SSF53187">
    <property type="entry name" value="Zn-dependent exopeptidases"/>
    <property type="match status" value="1"/>
</dbReference>
<dbReference type="Proteomes" id="UP000054078">
    <property type="component" value="Unassembled WGS sequence"/>
</dbReference>
<comment type="caution">
    <text evidence="4">The sequence shown here is derived from an EMBL/GenBank/DDBJ whole genome shotgun (WGS) entry which is preliminary data.</text>
</comment>
<dbReference type="InterPro" id="IPR011650">
    <property type="entry name" value="Peptidase_M20_dimer"/>
</dbReference>
<evidence type="ECO:0000256" key="1">
    <source>
        <dbReference type="ARBA" id="ARBA00022723"/>
    </source>
</evidence>
<evidence type="ECO:0000259" key="3">
    <source>
        <dbReference type="Pfam" id="PF07687"/>
    </source>
</evidence>
<protein>
    <submittedName>
        <fullName evidence="4">Peptidase M20</fullName>
    </submittedName>
</protein>
<keyword evidence="5" id="KW-1185">Reference proteome</keyword>
<dbReference type="Pfam" id="PF01546">
    <property type="entry name" value="Peptidase_M20"/>
    <property type="match status" value="1"/>
</dbReference>
<dbReference type="GO" id="GO:0016787">
    <property type="term" value="F:hydrolase activity"/>
    <property type="evidence" value="ECO:0007669"/>
    <property type="project" value="UniProtKB-KW"/>
</dbReference>
<dbReference type="InterPro" id="IPR050072">
    <property type="entry name" value="Peptidase_M20A"/>
</dbReference>
<dbReference type="STRING" id="1299998.AUL39_01950"/>